<protein>
    <recommendedName>
        <fullName evidence="6 7">Pyrroline-5-carboxylate reductase</fullName>
        <shortName evidence="6">P5C reductase</shortName>
        <shortName evidence="6">P5CR</shortName>
        <ecNumber evidence="6 7">1.5.1.2</ecNumber>
    </recommendedName>
    <alternativeName>
        <fullName evidence="6">PCA reductase</fullName>
    </alternativeName>
</protein>
<keyword evidence="2 6" id="KW-0641">Proline biosynthesis</keyword>
<name>A0A9X2CW76_9BACI</name>
<dbReference type="SUPFAM" id="SSF51735">
    <property type="entry name" value="NAD(P)-binding Rossmann-fold domains"/>
    <property type="match status" value="1"/>
</dbReference>
<evidence type="ECO:0000256" key="5">
    <source>
        <dbReference type="ARBA" id="ARBA00058118"/>
    </source>
</evidence>
<dbReference type="NCBIfam" id="TIGR00112">
    <property type="entry name" value="proC"/>
    <property type="match status" value="1"/>
</dbReference>
<dbReference type="FunFam" id="1.10.3730.10:FF:000001">
    <property type="entry name" value="Pyrroline-5-carboxylate reductase"/>
    <property type="match status" value="1"/>
</dbReference>
<dbReference type="GO" id="GO:0055129">
    <property type="term" value="P:L-proline biosynthetic process"/>
    <property type="evidence" value="ECO:0007669"/>
    <property type="project" value="UniProtKB-UniRule"/>
</dbReference>
<keyword evidence="6" id="KW-0963">Cytoplasm</keyword>
<dbReference type="InterPro" id="IPR029036">
    <property type="entry name" value="P5CR_dimer"/>
</dbReference>
<dbReference type="PIRSF" id="PIRSF000193">
    <property type="entry name" value="Pyrrol-5-carb_rd"/>
    <property type="match status" value="1"/>
</dbReference>
<evidence type="ECO:0000313" key="11">
    <source>
        <dbReference type="EMBL" id="MCL7749413.1"/>
    </source>
</evidence>
<comment type="caution">
    <text evidence="11">The sequence shown here is derived from an EMBL/GenBank/DDBJ whole genome shotgun (WGS) entry which is preliminary data.</text>
</comment>
<evidence type="ECO:0000256" key="2">
    <source>
        <dbReference type="ARBA" id="ARBA00022650"/>
    </source>
</evidence>
<keyword evidence="3 6" id="KW-0521">NADP</keyword>
<comment type="catalytic activity">
    <reaction evidence="6">
        <text>L-proline + NAD(+) = (S)-1-pyrroline-5-carboxylate + NADH + 2 H(+)</text>
        <dbReference type="Rhea" id="RHEA:14105"/>
        <dbReference type="ChEBI" id="CHEBI:15378"/>
        <dbReference type="ChEBI" id="CHEBI:17388"/>
        <dbReference type="ChEBI" id="CHEBI:57540"/>
        <dbReference type="ChEBI" id="CHEBI:57945"/>
        <dbReference type="ChEBI" id="CHEBI:60039"/>
        <dbReference type="EC" id="1.5.1.2"/>
    </reaction>
</comment>
<accession>A0A9X2CW76</accession>
<evidence type="ECO:0000256" key="8">
    <source>
        <dbReference type="PIRSR" id="PIRSR000193-1"/>
    </source>
</evidence>
<dbReference type="PANTHER" id="PTHR11645:SF49">
    <property type="entry name" value="PYRROLINE-5-CARBOXYLATE REDUCTASE 1"/>
    <property type="match status" value="1"/>
</dbReference>
<evidence type="ECO:0000256" key="4">
    <source>
        <dbReference type="ARBA" id="ARBA00023002"/>
    </source>
</evidence>
<dbReference type="InterPro" id="IPR036291">
    <property type="entry name" value="NAD(P)-bd_dom_sf"/>
</dbReference>
<sequence length="268" mass="29420">MAEAIISGLIQQKKMLPKNIYVTNRQNEARLLELKEKYGVQVSSSNEQVLAEADIVILAMKPAGVQEAIKTIRSYTSENQLILSVLAGITTDYISYLLGHKAPVIRVMPNTSAAVGSSATVISPGIYVSDKHLAVTESLFKAVGTVKQVLEKDVDSITAIAGSGPAYMYYLVEGMFHSLEELHLEQELGRELILQTIQGAIDLLKSSNQTPKELYLNVKSPGGTTEAGLNVLENKRFQEIIIECIKQAAERSREITKEMSTIPENTLR</sequence>
<dbReference type="EMBL" id="JAKRYL010000028">
    <property type="protein sequence ID" value="MCL7749413.1"/>
    <property type="molecule type" value="Genomic_DNA"/>
</dbReference>
<comment type="subcellular location">
    <subcellularLocation>
        <location evidence="6">Cytoplasm</location>
    </subcellularLocation>
</comment>
<comment type="catalytic activity">
    <reaction evidence="6">
        <text>L-proline + NADP(+) = (S)-1-pyrroline-5-carboxylate + NADPH + 2 H(+)</text>
        <dbReference type="Rhea" id="RHEA:14109"/>
        <dbReference type="ChEBI" id="CHEBI:15378"/>
        <dbReference type="ChEBI" id="CHEBI:17388"/>
        <dbReference type="ChEBI" id="CHEBI:57783"/>
        <dbReference type="ChEBI" id="CHEBI:58349"/>
        <dbReference type="ChEBI" id="CHEBI:60039"/>
        <dbReference type="EC" id="1.5.1.2"/>
    </reaction>
</comment>
<dbReference type="InterPro" id="IPR000304">
    <property type="entry name" value="Pyrroline-COOH_reductase"/>
</dbReference>
<dbReference type="Pfam" id="PF14748">
    <property type="entry name" value="P5CR_dimer"/>
    <property type="match status" value="1"/>
</dbReference>
<evidence type="ECO:0000259" key="10">
    <source>
        <dbReference type="Pfam" id="PF14748"/>
    </source>
</evidence>
<evidence type="ECO:0000313" key="12">
    <source>
        <dbReference type="Proteomes" id="UP001139150"/>
    </source>
</evidence>
<feature type="binding site" evidence="8">
    <location>
        <begin position="59"/>
        <end position="62"/>
    </location>
    <ligand>
        <name>NADP(+)</name>
        <dbReference type="ChEBI" id="CHEBI:58349"/>
    </ligand>
</feature>
<feature type="binding site" evidence="8">
    <location>
        <position position="46"/>
    </location>
    <ligand>
        <name>NADPH</name>
        <dbReference type="ChEBI" id="CHEBI:57783"/>
    </ligand>
</feature>
<feature type="domain" description="Pyrroline-5-carboxylate reductase dimerisation" evidence="10">
    <location>
        <begin position="151"/>
        <end position="254"/>
    </location>
</feature>
<dbReference type="SUPFAM" id="SSF48179">
    <property type="entry name" value="6-phosphogluconate dehydrogenase C-terminal domain-like"/>
    <property type="match status" value="1"/>
</dbReference>
<evidence type="ECO:0000256" key="1">
    <source>
        <dbReference type="ARBA" id="ARBA00005525"/>
    </source>
</evidence>
<dbReference type="GO" id="GO:0005737">
    <property type="term" value="C:cytoplasm"/>
    <property type="evidence" value="ECO:0007669"/>
    <property type="project" value="UniProtKB-SubCell"/>
</dbReference>
<dbReference type="AlphaFoldDB" id="A0A9X2CW76"/>
<dbReference type="PANTHER" id="PTHR11645">
    <property type="entry name" value="PYRROLINE-5-CARBOXYLATE REDUCTASE"/>
    <property type="match status" value="1"/>
</dbReference>
<proteinExistence type="inferred from homology"/>
<evidence type="ECO:0000256" key="7">
    <source>
        <dbReference type="NCBIfam" id="TIGR00112"/>
    </source>
</evidence>
<dbReference type="HAMAP" id="MF_01925">
    <property type="entry name" value="P5C_reductase"/>
    <property type="match status" value="1"/>
</dbReference>
<keyword evidence="4 6" id="KW-0560">Oxidoreductase</keyword>
<organism evidence="11 12">
    <name type="scientific">Halalkalibacter alkaliphilus</name>
    <dbReference type="NCBI Taxonomy" id="2917993"/>
    <lineage>
        <taxon>Bacteria</taxon>
        <taxon>Bacillati</taxon>
        <taxon>Bacillota</taxon>
        <taxon>Bacilli</taxon>
        <taxon>Bacillales</taxon>
        <taxon>Bacillaceae</taxon>
        <taxon>Halalkalibacter</taxon>
    </lineage>
</organism>
<dbReference type="Pfam" id="PF03807">
    <property type="entry name" value="F420_oxidored"/>
    <property type="match status" value="1"/>
</dbReference>
<comment type="function">
    <text evidence="5 6">Catalyzes the reduction of 1-pyrroline-5-carboxylate (PCA) to L-proline.</text>
</comment>
<keyword evidence="6" id="KW-0028">Amino-acid biosynthesis</keyword>
<dbReference type="Gene3D" id="1.10.3730.10">
    <property type="entry name" value="ProC C-terminal domain-like"/>
    <property type="match status" value="1"/>
</dbReference>
<evidence type="ECO:0000259" key="9">
    <source>
        <dbReference type="Pfam" id="PF03807"/>
    </source>
</evidence>
<feature type="domain" description="Pyrroline-5-carboxylate reductase catalytic N-terminal" evidence="9">
    <location>
        <begin position="1"/>
        <end position="88"/>
    </location>
</feature>
<comment type="similarity">
    <text evidence="1 6">Belongs to the pyrroline-5-carboxylate reductase family.</text>
</comment>
<dbReference type="Proteomes" id="UP001139150">
    <property type="component" value="Unassembled WGS sequence"/>
</dbReference>
<keyword evidence="12" id="KW-1185">Reference proteome</keyword>
<dbReference type="GO" id="GO:0004735">
    <property type="term" value="F:pyrroline-5-carboxylate reductase activity"/>
    <property type="evidence" value="ECO:0007669"/>
    <property type="project" value="UniProtKB-UniRule"/>
</dbReference>
<gene>
    <name evidence="6 11" type="primary">proC</name>
    <name evidence="11" type="ORF">MF646_20035</name>
</gene>
<evidence type="ECO:0000256" key="6">
    <source>
        <dbReference type="HAMAP-Rule" id="MF_01925"/>
    </source>
</evidence>
<dbReference type="InterPro" id="IPR028939">
    <property type="entry name" value="P5C_Rdtase_cat_N"/>
</dbReference>
<evidence type="ECO:0000256" key="3">
    <source>
        <dbReference type="ARBA" id="ARBA00022857"/>
    </source>
</evidence>
<dbReference type="InterPro" id="IPR008927">
    <property type="entry name" value="6-PGluconate_DH-like_C_sf"/>
</dbReference>
<reference evidence="11" key="1">
    <citation type="submission" date="2022-02" db="EMBL/GenBank/DDBJ databases">
        <title>Halalkalibacter sp. nov. isolated from Lonar Lake, India.</title>
        <authorList>
            <person name="Joshi A."/>
            <person name="Thite S."/>
            <person name="Lodha T."/>
        </authorList>
    </citation>
    <scope>NUCLEOTIDE SEQUENCE</scope>
    <source>
        <strain evidence="11">MEB205</strain>
    </source>
</reference>
<dbReference type="Gene3D" id="3.40.50.720">
    <property type="entry name" value="NAD(P)-binding Rossmann-like Domain"/>
    <property type="match status" value="1"/>
</dbReference>
<dbReference type="EC" id="1.5.1.2" evidence="6 7"/>
<comment type="pathway">
    <text evidence="6">Amino-acid biosynthesis; L-proline biosynthesis; L-proline from L-glutamate 5-semialdehyde: step 1/1.</text>
</comment>